<dbReference type="InParanoid" id="I7M6K4"/>
<keyword evidence="1" id="KW-0862">Zinc</keyword>
<dbReference type="PROSITE" id="PS50042">
    <property type="entry name" value="CNMP_BINDING_3"/>
    <property type="match status" value="1"/>
</dbReference>
<dbReference type="PANTHER" id="PTHR45689:SF5">
    <property type="entry name" value="I[[H]] CHANNEL, ISOFORM E"/>
    <property type="match status" value="1"/>
</dbReference>
<feature type="transmembrane region" description="Helical" evidence="3">
    <location>
        <begin position="433"/>
        <end position="450"/>
    </location>
</feature>
<feature type="region of interest" description="Disordered" evidence="2">
    <location>
        <begin position="1024"/>
        <end position="1091"/>
    </location>
</feature>
<name>I7M6K4_TETTS</name>
<feature type="region of interest" description="Disordered" evidence="2">
    <location>
        <begin position="1535"/>
        <end position="1559"/>
    </location>
</feature>
<organism evidence="6 7">
    <name type="scientific">Tetrahymena thermophila (strain SB210)</name>
    <dbReference type="NCBI Taxonomy" id="312017"/>
    <lineage>
        <taxon>Eukaryota</taxon>
        <taxon>Sar</taxon>
        <taxon>Alveolata</taxon>
        <taxon>Ciliophora</taxon>
        <taxon>Intramacronucleata</taxon>
        <taxon>Oligohymenophorea</taxon>
        <taxon>Hymenostomatida</taxon>
        <taxon>Tetrahymenina</taxon>
        <taxon>Tetrahymenidae</taxon>
        <taxon>Tetrahymena</taxon>
    </lineage>
</organism>
<feature type="compositionally biased region" description="Polar residues" evidence="2">
    <location>
        <begin position="1267"/>
        <end position="1297"/>
    </location>
</feature>
<dbReference type="GeneID" id="7830067"/>
<dbReference type="InterPro" id="IPR014710">
    <property type="entry name" value="RmlC-like_jellyroll"/>
</dbReference>
<feature type="compositionally biased region" description="Polar residues" evidence="2">
    <location>
        <begin position="1051"/>
        <end position="1061"/>
    </location>
</feature>
<dbReference type="GO" id="GO:0035725">
    <property type="term" value="P:sodium ion transmembrane transport"/>
    <property type="evidence" value="ECO:0007669"/>
    <property type="project" value="TreeGrafter"/>
</dbReference>
<dbReference type="InterPro" id="IPR051413">
    <property type="entry name" value="K/Na_HCN_channel"/>
</dbReference>
<sequence length="1559" mass="181357">MQSSNVSSTEFINDHQNNEEDQNYIQNAGNDMIQESNIQLSFQKQKQLEENQFHNYTQNQLTLANIQEGFQSNHNDGEISPDKIKQKKKQLFDPREHQSLMELPQREIQSVYSPSQQQNTPSQNDLSLKLEVNPSKRVNSSAHLSIDLKIIEDKQKRQSVIKQKLSEMQDHSIDNSVKAISNDQQSQIAKFGSQFDRDDNNKYQIQSLLHYNQHQGLSHYNNMQNKNSANNNTSFSSAQNHRNNRNSQNYLQSNQQSNQDGQQNMSNLQIEKSGINNILLTPDSNKFGDEGITSSKMKKIKLSQNAFPAILQQKRDRLVNLFLQKLKDSTVLLRKPFNLKMRHYSIINDLSLITTYNSHKTYQYSAFVQFFGKVFMILSSKLPNIQMLEPNCLVSVLNSMVQSILILILIFSTTVSMVFPTGQPFIDDFLNKWLAIICICLFVVDIFVHFNTNTVEETDEKKIIPINSRYVVAYTYIKGVFLVDFSAIVILIIDTQIDLHMYSSYLYFLRIFIFLKIFSLIQHQTIIYNYFITKGYYIIVYNLVQIMFVIFTVAHFFSLAWFGIAYRLHNQDNLENWLDQQQIYHSSWYVQYLNSLFWGLSQLTLYGSYKPNTTKELILSCFSMALGYIFFSFLLLWIKSIYDKCNQNINEESSQKNVQMISSYMAKKSVSKSLQSRVLYHIQQDSKRKQKKEIEDKENKIFESLPIELRKEISEQSNLKILQKIDIFNKIFSQKTLDSLLFYIEEINYLPNQVIYSENNPDDFSIFYIVDGSVGVYQGDQVDFQNMKYIQTLKKGQVFGEICFFTGQLRQVSMVALDYVKVGKVKRESVLQIVKNQQDDLERFCMLKDSYILYEDISCLGVNCYSCGKITHTINDCPLIHPQFDKVKIMHRHIYSAEQIRNQSYKRRKKYSQSQYFIIKKAVKVQQQLKDDSICFQKLNDLIEQLNIYELDEENYEEEEEFDDDEDYAGNSKTIPEEEETSQPNEQDKMRDDNYTLKNFSDQEDEGLKLQQQQQQSLLLLQQQQIMKQSKQSSGNNNNNNNNSGRGESNTPNTASNPHAESSSQLSKQVKSLRKDSSSSQMNGDPMANKEYRKEMTYNTVYTDQQFQGYEYFLQESTSNNNNNPNINTSNNINSNNPTLNMVSNNATLNNINTNASVEARVSIPDLTQHLIYDHQPPQRIQNKKLTTQTAPQIYSRTKSFASRKSKKQNSSPDQQAQSANEKSILQDLILDPSLCKEFTRDYTLSSKKSNKRHLKFADESILGMKSDNNLKNNNPTSTSIQLSPYQESLSSKESNYQNSAQQSTYVIQQFQSLLLKFQSVFRQMSQAQRYNSLAQSLDQMKNCDRDSDLQYDLNSHKNSIKDIDHKSSSNQTNKKIETSAVLYKQYTSALSRQGEEWNLDKLKNYKIYYPHNNFSFIYPQIQLVQRLKIKEIQAIPNIPIKISPSQPQAQYQQTNIYLLHNNEYPQINIPNSQNDHLMEPRKTISTNLTQNRTRKSQYSLTYGVQINSKPFRHFGSLNSGNSSVQRITSNQNNKYQKNQLKQKNISQSNSDYSYIKKS</sequence>
<keyword evidence="3" id="KW-1133">Transmembrane helix</keyword>
<dbReference type="GO" id="GO:0003254">
    <property type="term" value="P:regulation of membrane depolarization"/>
    <property type="evidence" value="ECO:0007669"/>
    <property type="project" value="TreeGrafter"/>
</dbReference>
<proteinExistence type="predicted"/>
<dbReference type="SMART" id="SM00100">
    <property type="entry name" value="cNMP"/>
    <property type="match status" value="1"/>
</dbReference>
<feature type="domain" description="CCHC-type" evidence="5">
    <location>
        <begin position="864"/>
        <end position="878"/>
    </location>
</feature>
<dbReference type="Gene3D" id="1.10.287.630">
    <property type="entry name" value="Helix hairpin bin"/>
    <property type="match status" value="1"/>
</dbReference>
<evidence type="ECO:0000313" key="6">
    <source>
        <dbReference type="EMBL" id="EAR85371.2"/>
    </source>
</evidence>
<keyword evidence="7" id="KW-1185">Reference proteome</keyword>
<dbReference type="eggNOG" id="KOG0501">
    <property type="taxonomic scope" value="Eukaryota"/>
</dbReference>
<feature type="compositionally biased region" description="Polar residues" evidence="2">
    <location>
        <begin position="1209"/>
        <end position="1222"/>
    </location>
</feature>
<evidence type="ECO:0000256" key="1">
    <source>
        <dbReference type="PROSITE-ProRule" id="PRU00047"/>
    </source>
</evidence>
<dbReference type="Gene3D" id="2.60.120.10">
    <property type="entry name" value="Jelly Rolls"/>
    <property type="match status" value="1"/>
</dbReference>
<dbReference type="InterPro" id="IPR000595">
    <property type="entry name" value="cNMP-bd_dom"/>
</dbReference>
<dbReference type="CDD" id="cd00038">
    <property type="entry name" value="CAP_ED"/>
    <property type="match status" value="1"/>
</dbReference>
<keyword evidence="3" id="KW-0812">Transmembrane</keyword>
<evidence type="ECO:0000256" key="3">
    <source>
        <dbReference type="SAM" id="Phobius"/>
    </source>
</evidence>
<feature type="region of interest" description="Disordered" evidence="2">
    <location>
        <begin position="1175"/>
        <end position="1222"/>
    </location>
</feature>
<feature type="compositionally biased region" description="Low complexity" evidence="2">
    <location>
        <begin position="221"/>
        <end position="245"/>
    </location>
</feature>
<feature type="domain" description="Cyclic nucleotide-binding" evidence="4">
    <location>
        <begin position="728"/>
        <end position="834"/>
    </location>
</feature>
<feature type="transmembrane region" description="Helical" evidence="3">
    <location>
        <begin position="543"/>
        <end position="568"/>
    </location>
</feature>
<feature type="compositionally biased region" description="Low complexity" evidence="2">
    <location>
        <begin position="1024"/>
        <end position="1050"/>
    </location>
</feature>
<evidence type="ECO:0000259" key="4">
    <source>
        <dbReference type="PROSITE" id="PS50042"/>
    </source>
</evidence>
<keyword evidence="3" id="KW-0472">Membrane</keyword>
<feature type="region of interest" description="Disordered" evidence="2">
    <location>
        <begin position="72"/>
        <end position="91"/>
    </location>
</feature>
<feature type="compositionally biased region" description="Polar residues" evidence="2">
    <location>
        <begin position="1179"/>
        <end position="1201"/>
    </location>
</feature>
<dbReference type="Proteomes" id="UP000009168">
    <property type="component" value="Unassembled WGS sequence"/>
</dbReference>
<dbReference type="KEGG" id="tet:TTHERM_00471480"/>
<dbReference type="SUPFAM" id="SSF81324">
    <property type="entry name" value="Voltage-gated potassium channels"/>
    <property type="match status" value="1"/>
</dbReference>
<feature type="compositionally biased region" description="Low complexity" evidence="2">
    <location>
        <begin position="1535"/>
        <end position="1545"/>
    </location>
</feature>
<dbReference type="GO" id="GO:0003676">
    <property type="term" value="F:nucleic acid binding"/>
    <property type="evidence" value="ECO:0007669"/>
    <property type="project" value="InterPro"/>
</dbReference>
<keyword evidence="1" id="KW-0479">Metal-binding</keyword>
<dbReference type="InterPro" id="IPR001878">
    <property type="entry name" value="Znf_CCHC"/>
</dbReference>
<keyword evidence="1" id="KW-0863">Zinc-finger</keyword>
<dbReference type="GO" id="GO:0008270">
    <property type="term" value="F:zinc ion binding"/>
    <property type="evidence" value="ECO:0007669"/>
    <property type="project" value="UniProtKB-KW"/>
</dbReference>
<feature type="region of interest" description="Disordered" evidence="2">
    <location>
        <begin position="219"/>
        <end position="245"/>
    </location>
</feature>
<dbReference type="OrthoDB" id="421051at2759"/>
<feature type="compositionally biased region" description="Basic and acidic residues" evidence="2">
    <location>
        <begin position="75"/>
        <end position="91"/>
    </location>
</feature>
<feature type="transmembrane region" description="Helical" evidence="3">
    <location>
        <begin position="505"/>
        <end position="531"/>
    </location>
</feature>
<dbReference type="InterPro" id="IPR018490">
    <property type="entry name" value="cNMP-bd_dom_sf"/>
</dbReference>
<evidence type="ECO:0000313" key="7">
    <source>
        <dbReference type="Proteomes" id="UP000009168"/>
    </source>
</evidence>
<dbReference type="GO" id="GO:0098855">
    <property type="term" value="C:HCN channel complex"/>
    <property type="evidence" value="ECO:0007669"/>
    <property type="project" value="TreeGrafter"/>
</dbReference>
<dbReference type="Gene3D" id="1.10.287.70">
    <property type="match status" value="1"/>
</dbReference>
<dbReference type="Pfam" id="PF00027">
    <property type="entry name" value="cNMP_binding"/>
    <property type="match status" value="1"/>
</dbReference>
<gene>
    <name evidence="6" type="ORF">TTHERM_00471480</name>
</gene>
<dbReference type="SUPFAM" id="SSF51206">
    <property type="entry name" value="cAMP-binding domain-like"/>
    <property type="match status" value="1"/>
</dbReference>
<dbReference type="PROSITE" id="PS50158">
    <property type="entry name" value="ZF_CCHC"/>
    <property type="match status" value="1"/>
</dbReference>
<dbReference type="EMBL" id="GG662622">
    <property type="protein sequence ID" value="EAR85371.2"/>
    <property type="molecule type" value="Genomic_DNA"/>
</dbReference>
<accession>I7M6K4</accession>
<feature type="region of interest" description="Disordered" evidence="2">
    <location>
        <begin position="1266"/>
        <end position="1297"/>
    </location>
</feature>
<feature type="transmembrane region" description="Helical" evidence="3">
    <location>
        <begin position="392"/>
        <end position="413"/>
    </location>
</feature>
<feature type="region of interest" description="Disordered" evidence="2">
    <location>
        <begin position="955"/>
        <end position="991"/>
    </location>
</feature>
<dbReference type="RefSeq" id="XP_001033034.2">
    <property type="nucleotide sequence ID" value="XM_001033034.2"/>
</dbReference>
<protein>
    <submittedName>
        <fullName evidence="6">Cyclic nucleotide-binding domain protein</fullName>
    </submittedName>
</protein>
<evidence type="ECO:0000256" key="2">
    <source>
        <dbReference type="SAM" id="MobiDB-lite"/>
    </source>
</evidence>
<reference evidence="7" key="1">
    <citation type="journal article" date="2006" name="PLoS Biol.">
        <title>Macronuclear genome sequence of the ciliate Tetrahymena thermophila, a model eukaryote.</title>
        <authorList>
            <person name="Eisen J.A."/>
            <person name="Coyne R.S."/>
            <person name="Wu M."/>
            <person name="Wu D."/>
            <person name="Thiagarajan M."/>
            <person name="Wortman J.R."/>
            <person name="Badger J.H."/>
            <person name="Ren Q."/>
            <person name="Amedeo P."/>
            <person name="Jones K.M."/>
            <person name="Tallon L.J."/>
            <person name="Delcher A.L."/>
            <person name="Salzberg S.L."/>
            <person name="Silva J.C."/>
            <person name="Haas B.J."/>
            <person name="Majoros W.H."/>
            <person name="Farzad M."/>
            <person name="Carlton J.M."/>
            <person name="Smith R.K. Jr."/>
            <person name="Garg J."/>
            <person name="Pearlman R.E."/>
            <person name="Karrer K.M."/>
            <person name="Sun L."/>
            <person name="Manning G."/>
            <person name="Elde N.C."/>
            <person name="Turkewitz A.P."/>
            <person name="Asai D.J."/>
            <person name="Wilkes D.E."/>
            <person name="Wang Y."/>
            <person name="Cai H."/>
            <person name="Collins K."/>
            <person name="Stewart B.A."/>
            <person name="Lee S.R."/>
            <person name="Wilamowska K."/>
            <person name="Weinberg Z."/>
            <person name="Ruzzo W.L."/>
            <person name="Wloga D."/>
            <person name="Gaertig J."/>
            <person name="Frankel J."/>
            <person name="Tsao C.-C."/>
            <person name="Gorovsky M.A."/>
            <person name="Keeling P.J."/>
            <person name="Waller R.F."/>
            <person name="Patron N.J."/>
            <person name="Cherry J.M."/>
            <person name="Stover N.A."/>
            <person name="Krieger C.J."/>
            <person name="del Toro C."/>
            <person name="Ryder H.F."/>
            <person name="Williamson S.C."/>
            <person name="Barbeau R.A."/>
            <person name="Hamilton E.P."/>
            <person name="Orias E."/>
        </authorList>
    </citation>
    <scope>NUCLEOTIDE SEQUENCE [LARGE SCALE GENOMIC DNA]</scope>
    <source>
        <strain evidence="7">SB210</strain>
    </source>
</reference>
<feature type="transmembrane region" description="Helical" evidence="3">
    <location>
        <begin position="471"/>
        <end position="493"/>
    </location>
</feature>
<feature type="transmembrane region" description="Helical" evidence="3">
    <location>
        <begin position="617"/>
        <end position="638"/>
    </location>
</feature>
<evidence type="ECO:0000259" key="5">
    <source>
        <dbReference type="PROSITE" id="PS50158"/>
    </source>
</evidence>
<dbReference type="PANTHER" id="PTHR45689">
    <property type="entry name" value="I[[H]] CHANNEL, ISOFORM E"/>
    <property type="match status" value="1"/>
</dbReference>
<dbReference type="GO" id="GO:0005249">
    <property type="term" value="F:voltage-gated potassium channel activity"/>
    <property type="evidence" value="ECO:0007669"/>
    <property type="project" value="TreeGrafter"/>
</dbReference>
<feature type="compositionally biased region" description="Acidic residues" evidence="2">
    <location>
        <begin position="955"/>
        <end position="968"/>
    </location>
</feature>